<gene>
    <name evidence="1" type="ORF">GCM10023092_21360</name>
</gene>
<dbReference type="Proteomes" id="UP001501410">
    <property type="component" value="Unassembled WGS sequence"/>
</dbReference>
<name>A0ABP8MX22_9BACT</name>
<dbReference type="SUPFAM" id="SSF56935">
    <property type="entry name" value="Porins"/>
    <property type="match status" value="1"/>
</dbReference>
<dbReference type="RefSeq" id="WP_344826665.1">
    <property type="nucleotide sequence ID" value="NZ_BAABEZ010000022.1"/>
</dbReference>
<dbReference type="Gene3D" id="2.40.160.60">
    <property type="entry name" value="Outer membrane protein transport protein (OMPP1/FadL/TodX)"/>
    <property type="match status" value="1"/>
</dbReference>
<accession>A0ABP8MX22</accession>
<keyword evidence="2" id="KW-1185">Reference proteome</keyword>
<reference evidence="2" key="1">
    <citation type="journal article" date="2019" name="Int. J. Syst. Evol. Microbiol.">
        <title>The Global Catalogue of Microorganisms (GCM) 10K type strain sequencing project: providing services to taxonomists for standard genome sequencing and annotation.</title>
        <authorList>
            <consortium name="The Broad Institute Genomics Platform"/>
            <consortium name="The Broad Institute Genome Sequencing Center for Infectious Disease"/>
            <person name="Wu L."/>
            <person name="Ma J."/>
        </authorList>
    </citation>
    <scope>NUCLEOTIDE SEQUENCE [LARGE SCALE GENOMIC DNA]</scope>
    <source>
        <strain evidence="2">JCM 31921</strain>
    </source>
</reference>
<organism evidence="1 2">
    <name type="scientific">Rurimicrobium arvi</name>
    <dbReference type="NCBI Taxonomy" id="2049916"/>
    <lineage>
        <taxon>Bacteria</taxon>
        <taxon>Pseudomonadati</taxon>
        <taxon>Bacteroidota</taxon>
        <taxon>Chitinophagia</taxon>
        <taxon>Chitinophagales</taxon>
        <taxon>Chitinophagaceae</taxon>
        <taxon>Rurimicrobium</taxon>
    </lineage>
</organism>
<proteinExistence type="predicted"/>
<dbReference type="EMBL" id="BAABEZ010000022">
    <property type="protein sequence ID" value="GAA4456298.1"/>
    <property type="molecule type" value="Genomic_DNA"/>
</dbReference>
<evidence type="ECO:0000313" key="2">
    <source>
        <dbReference type="Proteomes" id="UP001501410"/>
    </source>
</evidence>
<sequence>MPFPVLAQNISRPYENNPYSRYGVGEEFNAINPAIKAMGGISAVYQDPYIVNTENPASYATIKNFTYEGGAEGRSRTIISGNSRYRTGAFALSYLNLAIPMGKYAGAVIGFKPVTKVNYLLYDTVQSLIGPTSYEYSGTGGLNNFFIGAAAKIKGLSVGVNFGYMFGTIRQSNWYKTTVTTNYVNNSEFISSNSMGGFNFKLGLTYEHDLGKDYMLRIGGTADLSQKINTEVSEFWISHPFYSSDTTGSDTAYSVKSAMRKITLPGSYSGGIFLAKGDRWGVGVTYKTTNWSQFSKPNIIDSIGSSAYKVALGAEYTPNVLSLYKYWQRVTYRAGFNLGNDYVSINGKQANYYAATFGLSLPFRRTNDRIHTSFEIGKLGNSANGLLQQNFIRFNIGVSFNDKSWFVKRKYD</sequence>
<evidence type="ECO:0000313" key="1">
    <source>
        <dbReference type="EMBL" id="GAA4456298.1"/>
    </source>
</evidence>
<protein>
    <submittedName>
        <fullName evidence="1">Membrane protein</fullName>
    </submittedName>
</protein>
<comment type="caution">
    <text evidence="1">The sequence shown here is derived from an EMBL/GenBank/DDBJ whole genome shotgun (WGS) entry which is preliminary data.</text>
</comment>